<dbReference type="InterPro" id="IPR002173">
    <property type="entry name" value="Carboh/pur_kinase_PfkB_CS"/>
</dbReference>
<dbReference type="Pfam" id="PF00294">
    <property type="entry name" value="PfkB"/>
    <property type="match status" value="1"/>
</dbReference>
<gene>
    <name evidence="5" type="primary">iolC_1</name>
    <name evidence="5" type="ORF">NCTC13071_00432</name>
</gene>
<organism evidence="5 6">
    <name type="scientific">Segatella oris</name>
    <dbReference type="NCBI Taxonomy" id="28135"/>
    <lineage>
        <taxon>Bacteria</taxon>
        <taxon>Pseudomonadati</taxon>
        <taxon>Bacteroidota</taxon>
        <taxon>Bacteroidia</taxon>
        <taxon>Bacteroidales</taxon>
        <taxon>Prevotellaceae</taxon>
        <taxon>Segatella</taxon>
    </lineage>
</organism>
<dbReference type="InterPro" id="IPR011611">
    <property type="entry name" value="PfkB_dom"/>
</dbReference>
<dbReference type="InterPro" id="IPR029056">
    <property type="entry name" value="Ribokinase-like"/>
</dbReference>
<dbReference type="EMBL" id="LR134384">
    <property type="protein sequence ID" value="VEH14455.1"/>
    <property type="molecule type" value="Genomic_DNA"/>
</dbReference>
<evidence type="ECO:0000256" key="3">
    <source>
        <dbReference type="ARBA" id="ARBA00022777"/>
    </source>
</evidence>
<dbReference type="PROSITE" id="PS00584">
    <property type="entry name" value="PFKB_KINASES_2"/>
    <property type="match status" value="1"/>
</dbReference>
<evidence type="ECO:0000256" key="2">
    <source>
        <dbReference type="ARBA" id="ARBA00022679"/>
    </source>
</evidence>
<evidence type="ECO:0000313" key="6">
    <source>
        <dbReference type="Proteomes" id="UP000274578"/>
    </source>
</evidence>
<dbReference type="InterPro" id="IPR050306">
    <property type="entry name" value="PfkB_Carbo_kinase"/>
</dbReference>
<dbReference type="PANTHER" id="PTHR43085">
    <property type="entry name" value="HEXOKINASE FAMILY MEMBER"/>
    <property type="match status" value="1"/>
</dbReference>
<dbReference type="CDD" id="cd01167">
    <property type="entry name" value="bac_FRK"/>
    <property type="match status" value="1"/>
</dbReference>
<dbReference type="KEGG" id="poc:NCTC13071_00432"/>
<dbReference type="RefSeq" id="WP_018919769.1">
    <property type="nucleotide sequence ID" value="NZ_LR134384.1"/>
</dbReference>
<comment type="similarity">
    <text evidence="1">Belongs to the carbohydrate kinase PfkB family.</text>
</comment>
<protein>
    <submittedName>
        <fullName evidence="5">5-dehydro-2-deoxygluconokinase</fullName>
        <ecNumber evidence="5">2.7.1.92</ecNumber>
    </submittedName>
</protein>
<dbReference type="GO" id="GO:0047590">
    <property type="term" value="F:5-dehydro-2-deoxygluconokinase activity"/>
    <property type="evidence" value="ECO:0007669"/>
    <property type="project" value="UniProtKB-EC"/>
</dbReference>
<reference evidence="5 6" key="1">
    <citation type="submission" date="2018-12" db="EMBL/GenBank/DDBJ databases">
        <authorList>
            <consortium name="Pathogen Informatics"/>
        </authorList>
    </citation>
    <scope>NUCLEOTIDE SEQUENCE [LARGE SCALE GENOMIC DNA]</scope>
    <source>
        <strain evidence="5 6">NCTC13071</strain>
    </source>
</reference>
<feature type="domain" description="Carbohydrate kinase PfkB" evidence="4">
    <location>
        <begin position="2"/>
        <end position="265"/>
    </location>
</feature>
<dbReference type="Gene3D" id="3.40.1190.20">
    <property type="match status" value="1"/>
</dbReference>
<dbReference type="AlphaFoldDB" id="A0A448L372"/>
<accession>A0A448L372</accession>
<evidence type="ECO:0000313" key="5">
    <source>
        <dbReference type="EMBL" id="VEH14455.1"/>
    </source>
</evidence>
<name>A0A448L372_9BACT</name>
<dbReference type="PANTHER" id="PTHR43085:SF57">
    <property type="entry name" value="CARBOHYDRATE KINASE PFKB DOMAIN-CONTAINING PROTEIN"/>
    <property type="match status" value="1"/>
</dbReference>
<proteinExistence type="inferred from homology"/>
<keyword evidence="2 5" id="KW-0808">Transferase</keyword>
<dbReference type="Proteomes" id="UP000274578">
    <property type="component" value="Chromosome 1"/>
</dbReference>
<evidence type="ECO:0000259" key="4">
    <source>
        <dbReference type="Pfam" id="PF00294"/>
    </source>
</evidence>
<evidence type="ECO:0000256" key="1">
    <source>
        <dbReference type="ARBA" id="ARBA00010688"/>
    </source>
</evidence>
<dbReference type="GeneID" id="85011344"/>
<dbReference type="EC" id="2.7.1.92" evidence="5"/>
<keyword evidence="3 5" id="KW-0418">Kinase</keyword>
<dbReference type="SUPFAM" id="SSF53613">
    <property type="entry name" value="Ribokinase-like"/>
    <property type="match status" value="1"/>
</dbReference>
<sequence length="311" mass="34828">MRKVIGIGETTLDIIFKDNKPVSAVPGGSAFNAIISLGRSGVNTTFISEAGNDRIGSYVVDFLRDNGVNAENVNMYSDSKSSLSLAFLDDNNNADYIFYKSQPHDRFDFAYPEINRDDIVLFSSFFALNPVVRPQMSAFLEYAHKQGAILYYDVNYRAAHRDEVMKITPNLIENLEFSDIVRGSNEDFEILYKQSDADKVYRSEISFYCKNFICTRGKEPISVYAEGGFKKEYAIESMKAVSTIGAGDNFNAGFIYGLMRQNITRNDIEHGLSEAQWDALTACGKAFSAECCKDIYNYVSKDFGAKLKANS</sequence>